<comment type="caution">
    <text evidence="2">The sequence shown here is derived from an EMBL/GenBank/DDBJ whole genome shotgun (WGS) entry which is preliminary data.</text>
</comment>
<protein>
    <recommendedName>
        <fullName evidence="1">SGNH hydrolase-type esterase domain-containing protein</fullName>
    </recommendedName>
</protein>
<dbReference type="InterPro" id="IPR013830">
    <property type="entry name" value="SGNH_hydro"/>
</dbReference>
<keyword evidence="3" id="KW-1185">Reference proteome</keyword>
<dbReference type="Gene3D" id="3.40.50.1110">
    <property type="entry name" value="SGNH hydrolase"/>
    <property type="match status" value="1"/>
</dbReference>
<evidence type="ECO:0000259" key="1">
    <source>
        <dbReference type="Pfam" id="PF13472"/>
    </source>
</evidence>
<proteinExistence type="predicted"/>
<dbReference type="PANTHER" id="PTHR34407:SF1">
    <property type="entry name" value="SGNH HYDROLASE-TYPE ESTERASE DOMAIN-CONTAINING PROTEIN"/>
    <property type="match status" value="1"/>
</dbReference>
<dbReference type="Gene3D" id="2.60.120.260">
    <property type="entry name" value="Galactose-binding domain-like"/>
    <property type="match status" value="1"/>
</dbReference>
<dbReference type="Proteomes" id="UP001501508">
    <property type="component" value="Unassembled WGS sequence"/>
</dbReference>
<reference evidence="3" key="1">
    <citation type="journal article" date="2019" name="Int. J. Syst. Evol. Microbiol.">
        <title>The Global Catalogue of Microorganisms (GCM) 10K type strain sequencing project: providing services to taxonomists for standard genome sequencing and annotation.</title>
        <authorList>
            <consortium name="The Broad Institute Genomics Platform"/>
            <consortium name="The Broad Institute Genome Sequencing Center for Infectious Disease"/>
            <person name="Wu L."/>
            <person name="Ma J."/>
        </authorList>
    </citation>
    <scope>NUCLEOTIDE SEQUENCE [LARGE SCALE GENOMIC DNA]</scope>
    <source>
        <strain evidence="3">JCM 31920</strain>
    </source>
</reference>
<name>A0ABP8M3S0_9BACT</name>
<dbReference type="PANTHER" id="PTHR34407">
    <property type="entry name" value="EXPRESSED PROTEIN"/>
    <property type="match status" value="1"/>
</dbReference>
<gene>
    <name evidence="2" type="ORF">GCM10023091_30270</name>
</gene>
<sequence length="638" mass="71029">MLKKTWLLGLLLTTAHLYAQKIENWKGFEKVVFDFQGRQAWYVKPAMALEGKPWVWRAHFPEWHTDMDSLLVSRGFHIAYVNTNDMFGHPSALLVWDDFYRYLTEEKGFARKVALEAVSRGGLYAYGWAKRNPGKVSCIYAEAPVCDPRSWPGGKGEGTGTPSEWEKWKALYGLNEEEAGKMEDIPLNDLEGLASFKVPVLHVVGPADRVVPNEENTFLLIRNYIKAGGPATVYTLSRSEQKNNGHHFTIEHPEVFAGFIQQNSYPVQKMKESSAYIETSAGLSNALQKFKAGGVATVAFLGGSITFNPGWRTKTMKYLAEKFPGTKFTFISAGIPSLGSTPHAFRFGRDVLEQGVPDLLFVESAVNDRTNGFSEKAQVRALEGILQHAKTVNPKMDVVVMAFADPDKSGDWNAGKEPVEVLVHQKVARHYGAAFVNLAREVYDRINAGEFSWKYDFKDLHPSPYGQEVYFNTIKTLLNTAPQKEALAGLPAPLDPGSYARGRYLGIEQAQKRKGFNYVQSWKPADGKGTRKGFVEVPVLVAENGRGSFELPFEGRAIGLAVVSGPDAGKISYSIDGKKARTQNLYTQWSGQLHLPWYIMLDDELKPGKHRLTVSLLPEKQPSATGSACRIVYFLVAD</sequence>
<dbReference type="EMBL" id="BAABEY010000028">
    <property type="protein sequence ID" value="GAA4442816.1"/>
    <property type="molecule type" value="Genomic_DNA"/>
</dbReference>
<dbReference type="SUPFAM" id="SSF53474">
    <property type="entry name" value="alpha/beta-Hydrolases"/>
    <property type="match status" value="1"/>
</dbReference>
<dbReference type="Pfam" id="PF13472">
    <property type="entry name" value="Lipase_GDSL_2"/>
    <property type="match status" value="1"/>
</dbReference>
<dbReference type="InterPro" id="IPR029058">
    <property type="entry name" value="AB_hydrolase_fold"/>
</dbReference>
<dbReference type="RefSeq" id="WP_345030692.1">
    <property type="nucleotide sequence ID" value="NZ_BAABEY010000028.1"/>
</dbReference>
<accession>A0ABP8M3S0</accession>
<evidence type="ECO:0000313" key="3">
    <source>
        <dbReference type="Proteomes" id="UP001501508"/>
    </source>
</evidence>
<dbReference type="Gene3D" id="3.40.50.1820">
    <property type="entry name" value="alpha/beta hydrolase"/>
    <property type="match status" value="1"/>
</dbReference>
<evidence type="ECO:0000313" key="2">
    <source>
        <dbReference type="EMBL" id="GAA4442816.1"/>
    </source>
</evidence>
<organism evidence="2 3">
    <name type="scientific">Ravibacter arvi</name>
    <dbReference type="NCBI Taxonomy" id="2051041"/>
    <lineage>
        <taxon>Bacteria</taxon>
        <taxon>Pseudomonadati</taxon>
        <taxon>Bacteroidota</taxon>
        <taxon>Cytophagia</taxon>
        <taxon>Cytophagales</taxon>
        <taxon>Spirosomataceae</taxon>
        <taxon>Ravibacter</taxon>
    </lineage>
</organism>
<dbReference type="CDD" id="cd00229">
    <property type="entry name" value="SGNH_hydrolase"/>
    <property type="match status" value="1"/>
</dbReference>
<dbReference type="InterPro" id="IPR036514">
    <property type="entry name" value="SGNH_hydro_sf"/>
</dbReference>
<dbReference type="SUPFAM" id="SSF52266">
    <property type="entry name" value="SGNH hydrolase"/>
    <property type="match status" value="1"/>
</dbReference>
<feature type="domain" description="SGNH hydrolase-type esterase" evidence="1">
    <location>
        <begin position="300"/>
        <end position="468"/>
    </location>
</feature>